<evidence type="ECO:0000256" key="2">
    <source>
        <dbReference type="SAM" id="Phobius"/>
    </source>
</evidence>
<proteinExistence type="predicted"/>
<sequence>GVVTVTETFVAEFPDFDQNRGMRRAIPTTSFDQPLAPELVSVTDENGDPRPADTDTEDGYFTITSAGDDYVRGEQTYVITYTLENVASTMENGFDEFYWDVNGEDWRQPFDRISASVHVDPSLESALTGDSACYVGWSGSDHQCSVAQSTDEEGRQVFSTETYGIEPYEVMTLAVGFEADTFTEFDASPFASGWAIGQLIAAVAGVGGIVWAAISRRRYLQDSPGRPVVIPEFEPPAGWDALRSALLLHATDKAIAAEILEQAVGGSLRIVEREKIGVFGTKKRMIAELVDPSRADKNGLAVLAGLFPELRPGEEFEFGRTSDRFAKSAQKVVQTGQTNVRKFNRKVPGKAYAGPLLLTFAAVAINVVCGVVALVGYVQPTLPIVLLVAGGVEIITVSIMLSRKPLTPEGAVARDHLRGLEMFMSWAEADRIRMLQSPAGAERRPIDVDDDAQMLDLYEKLLPFAVIFRIEMTWAELLATRYHDDSPYWYAGSGSFSASSFSSSMYSLTTSTSSSSSSSGGSTGGGSAGGGGGGGGGGGV</sequence>
<organism evidence="5 6">
    <name type="scientific">Candidatus Microbacterium stercoravium</name>
    <dbReference type="NCBI Taxonomy" id="2838697"/>
    <lineage>
        <taxon>Bacteria</taxon>
        <taxon>Bacillati</taxon>
        <taxon>Actinomycetota</taxon>
        <taxon>Actinomycetes</taxon>
        <taxon>Micrococcales</taxon>
        <taxon>Microbacteriaceae</taxon>
        <taxon>Microbacterium</taxon>
    </lineage>
</organism>
<dbReference type="InterPro" id="IPR018702">
    <property type="entry name" value="DUF2207"/>
</dbReference>
<evidence type="ECO:0000313" key="5">
    <source>
        <dbReference type="EMBL" id="HJA04830.1"/>
    </source>
</evidence>
<reference evidence="5" key="2">
    <citation type="submission" date="2021-04" db="EMBL/GenBank/DDBJ databases">
        <authorList>
            <person name="Gilroy R."/>
        </authorList>
    </citation>
    <scope>NUCLEOTIDE SEQUENCE</scope>
    <source>
        <strain evidence="5">ChiHjej8B7-3636</strain>
    </source>
</reference>
<evidence type="ECO:0000256" key="1">
    <source>
        <dbReference type="SAM" id="MobiDB-lite"/>
    </source>
</evidence>
<reference evidence="5" key="1">
    <citation type="journal article" date="2021" name="PeerJ">
        <title>Extensive microbial diversity within the chicken gut microbiome revealed by metagenomics and culture.</title>
        <authorList>
            <person name="Gilroy R."/>
            <person name="Ravi A."/>
            <person name="Getino M."/>
            <person name="Pursley I."/>
            <person name="Horton D.L."/>
            <person name="Alikhan N.F."/>
            <person name="Baker D."/>
            <person name="Gharbi K."/>
            <person name="Hall N."/>
            <person name="Watson M."/>
            <person name="Adriaenssens E.M."/>
            <person name="Foster-Nyarko E."/>
            <person name="Jarju S."/>
            <person name="Secka A."/>
            <person name="Antonio M."/>
            <person name="Oren A."/>
            <person name="Chaudhuri R.R."/>
            <person name="La Ragione R."/>
            <person name="Hildebrand F."/>
            <person name="Pallen M.J."/>
        </authorList>
    </citation>
    <scope>NUCLEOTIDE SEQUENCE</scope>
    <source>
        <strain evidence="5">ChiHjej8B7-3636</strain>
    </source>
</reference>
<feature type="transmembrane region" description="Helical" evidence="2">
    <location>
        <begin position="194"/>
        <end position="214"/>
    </location>
</feature>
<dbReference type="Pfam" id="PF09972">
    <property type="entry name" value="DUF2207"/>
    <property type="match status" value="1"/>
</dbReference>
<keyword evidence="2" id="KW-1133">Transmembrane helix</keyword>
<dbReference type="Proteomes" id="UP000824220">
    <property type="component" value="Unassembled WGS sequence"/>
</dbReference>
<evidence type="ECO:0000259" key="4">
    <source>
        <dbReference type="Pfam" id="PF20990"/>
    </source>
</evidence>
<name>A0A9D2KHC5_9MICO</name>
<dbReference type="AlphaFoldDB" id="A0A9D2KHC5"/>
<dbReference type="EMBL" id="DXAM01000116">
    <property type="protein sequence ID" value="HJA04830.1"/>
    <property type="molecule type" value="Genomic_DNA"/>
</dbReference>
<gene>
    <name evidence="5" type="ORF">H9800_08215</name>
</gene>
<feature type="transmembrane region" description="Helical" evidence="2">
    <location>
        <begin position="351"/>
        <end position="375"/>
    </location>
</feature>
<feature type="domain" description="DUF2207" evidence="3">
    <location>
        <begin position="1"/>
        <end position="175"/>
    </location>
</feature>
<feature type="transmembrane region" description="Helical" evidence="2">
    <location>
        <begin position="381"/>
        <end position="401"/>
    </location>
</feature>
<evidence type="ECO:0000313" key="6">
    <source>
        <dbReference type="Proteomes" id="UP000824220"/>
    </source>
</evidence>
<protein>
    <submittedName>
        <fullName evidence="5">DUF2207 domain-containing protein</fullName>
    </submittedName>
</protein>
<feature type="non-terminal residue" evidence="5">
    <location>
        <position position="1"/>
    </location>
</feature>
<keyword evidence="2" id="KW-0812">Transmembrane</keyword>
<feature type="compositionally biased region" description="Gly residues" evidence="1">
    <location>
        <begin position="521"/>
        <end position="540"/>
    </location>
</feature>
<comment type="caution">
    <text evidence="5">The sequence shown here is derived from an EMBL/GenBank/DDBJ whole genome shotgun (WGS) entry which is preliminary data.</text>
</comment>
<keyword evidence="2" id="KW-0472">Membrane</keyword>
<feature type="domain" description="Predicted membrane protein YciQ-like C-terminal" evidence="4">
    <location>
        <begin position="232"/>
        <end position="476"/>
    </location>
</feature>
<evidence type="ECO:0000259" key="3">
    <source>
        <dbReference type="Pfam" id="PF09972"/>
    </source>
</evidence>
<feature type="region of interest" description="Disordered" evidence="1">
    <location>
        <begin position="512"/>
        <end position="540"/>
    </location>
</feature>
<accession>A0A9D2KHC5</accession>
<dbReference type="Pfam" id="PF20990">
    <property type="entry name" value="DUF2207_C"/>
    <property type="match status" value="1"/>
</dbReference>
<dbReference type="InterPro" id="IPR048389">
    <property type="entry name" value="YciQ-like_C"/>
</dbReference>